<dbReference type="Proteomes" id="UP000623687">
    <property type="component" value="Unassembled WGS sequence"/>
</dbReference>
<proteinExistence type="predicted"/>
<dbReference type="GeneID" id="59377481"/>
<accession>A0A8H6ZTV7</accession>
<organism evidence="1 2">
    <name type="scientific">Pleurotus ostreatus</name>
    <name type="common">Oyster mushroom</name>
    <name type="synonym">White-rot fungus</name>
    <dbReference type="NCBI Taxonomy" id="5322"/>
    <lineage>
        <taxon>Eukaryota</taxon>
        <taxon>Fungi</taxon>
        <taxon>Dikarya</taxon>
        <taxon>Basidiomycota</taxon>
        <taxon>Agaricomycotina</taxon>
        <taxon>Agaricomycetes</taxon>
        <taxon>Agaricomycetidae</taxon>
        <taxon>Agaricales</taxon>
        <taxon>Pleurotineae</taxon>
        <taxon>Pleurotaceae</taxon>
        <taxon>Pleurotus</taxon>
    </lineage>
</organism>
<dbReference type="AlphaFoldDB" id="A0A8H6ZTV7"/>
<name>A0A8H6ZTV7_PLEOS</name>
<dbReference type="VEuPathDB" id="FungiDB:PC9H_007663"/>
<dbReference type="RefSeq" id="XP_036630811.1">
    <property type="nucleotide sequence ID" value="XM_036777191.1"/>
</dbReference>
<reference evidence="1" key="1">
    <citation type="submission" date="2019-07" db="EMBL/GenBank/DDBJ databases">
        <authorList>
            <person name="Palmer J.M."/>
        </authorList>
    </citation>
    <scope>NUCLEOTIDE SEQUENCE</scope>
    <source>
        <strain evidence="1">PC9</strain>
    </source>
</reference>
<dbReference type="OrthoDB" id="544685at2759"/>
<evidence type="ECO:0000313" key="1">
    <source>
        <dbReference type="EMBL" id="KAF7428439.1"/>
    </source>
</evidence>
<gene>
    <name evidence="1" type="ORF">PC9H_007663</name>
</gene>
<keyword evidence="2" id="KW-1185">Reference proteome</keyword>
<protein>
    <recommendedName>
        <fullName evidence="3">Mediator complex subunit 1</fullName>
    </recommendedName>
</protein>
<sequence>MNGPQPQETLLSSIHKFIVHNDFPARAVHPYASGSEAPTALLEQLVATADNMSHSLQMYSTMPVSNPKLVSLLREHAAISRSIYTLDQSTHQILDALKKRPETNYGEDIPSDKSTIISWSVGRLQTWGKAVGMELFQDQKDGGISLMLGGKVIVIDIDLSVDTKDPANPTVEVTNVKTAYAIPNTSSQGASTSLDGLLRDSVSAFLTEVQKSDDTMSPREAARLGQNIRSHLSYLVMLDQLAALDTGAGIQWFADVDAQSSLLELFSKIESEAVASTSPSQQAPLDIYLLRAHSLPLPYLQRPSLSFLVYLSPLAYLSLLRSVPKDIPSAITPNLPSFDIPLSHLRSSITSHSKGVTLATLSLQKSTLPIHQTLPTIPVGSSRPTFALPRAEAAGRPDHTFPQYTPPNANSMNVADAPLEHYAWILDFTGDGQSPGVVMSQTRMREIEGLVKQDTGFDVPDAMMTLNTQSWINLLLNPGEHVSPERYTALYKSPTSAHPPLQLRLTAPDEPGFRLEKVHVCSMKQVWGILEIVKEQCWLNEILLGCNWTPEGLDMGADELPEESAEVTEDDLQATILYLTVGTLTPRKLPVNITLPSLSPQLDLDPFAFDDAMTILQTSATPSRPRIAMSSPERPPMSGDVQITVEYDETRPRGVKVEVSGMIGVELNKETMEEAARRGGVFGLPGRVWTSSRKLM</sequence>
<comment type="caution">
    <text evidence="1">The sequence shown here is derived from an EMBL/GenBank/DDBJ whole genome shotgun (WGS) entry which is preliminary data.</text>
</comment>
<evidence type="ECO:0008006" key="3">
    <source>
        <dbReference type="Google" id="ProtNLM"/>
    </source>
</evidence>
<evidence type="ECO:0000313" key="2">
    <source>
        <dbReference type="Proteomes" id="UP000623687"/>
    </source>
</evidence>
<dbReference type="EMBL" id="JACETU010000005">
    <property type="protein sequence ID" value="KAF7428439.1"/>
    <property type="molecule type" value="Genomic_DNA"/>
</dbReference>